<dbReference type="SUPFAM" id="SSF53254">
    <property type="entry name" value="Phosphoglycerate mutase-like"/>
    <property type="match status" value="1"/>
</dbReference>
<dbReference type="Pfam" id="PF00300">
    <property type="entry name" value="His_Phos_1"/>
    <property type="match status" value="1"/>
</dbReference>
<dbReference type="SMART" id="SM00855">
    <property type="entry name" value="PGAM"/>
    <property type="match status" value="1"/>
</dbReference>
<dbReference type="CDD" id="cd07067">
    <property type="entry name" value="HP_PGM_like"/>
    <property type="match status" value="1"/>
</dbReference>
<dbReference type="PANTHER" id="PTHR47623">
    <property type="entry name" value="OS09G0287300 PROTEIN"/>
    <property type="match status" value="1"/>
</dbReference>
<comment type="caution">
    <text evidence="1">The sequence shown here is derived from an EMBL/GenBank/DDBJ whole genome shotgun (WGS) entry which is preliminary data.</text>
</comment>
<evidence type="ECO:0000313" key="1">
    <source>
        <dbReference type="EMBL" id="GDY30200.1"/>
    </source>
</evidence>
<protein>
    <submittedName>
        <fullName evidence="1">Phosphohistidine phosphatase</fullName>
    </submittedName>
</protein>
<organism evidence="1 2">
    <name type="scientific">Gandjariella thermophila</name>
    <dbReference type="NCBI Taxonomy" id="1931992"/>
    <lineage>
        <taxon>Bacteria</taxon>
        <taxon>Bacillati</taxon>
        <taxon>Actinomycetota</taxon>
        <taxon>Actinomycetes</taxon>
        <taxon>Pseudonocardiales</taxon>
        <taxon>Pseudonocardiaceae</taxon>
        <taxon>Gandjariella</taxon>
    </lineage>
</organism>
<sequence length="162" mass="17568">MMAAPRSLVVLRHAKSAWPEDTPDAHRPLADRGRRDAPAAGRWLRTHLDRIDLVVCSPAVRARQTWELVSGQLKTPPAVREDERVYEASAETLLAVTRDLPGDAHTVVLVGHNPGLEDLVALLTGDRQQVKTSTIAVLAGSGAWADAGPGWARLRRLATPRG</sequence>
<dbReference type="AlphaFoldDB" id="A0A4D4J529"/>
<proteinExistence type="predicted"/>
<evidence type="ECO:0000313" key="2">
    <source>
        <dbReference type="Proteomes" id="UP000298860"/>
    </source>
</evidence>
<gene>
    <name evidence="1" type="ORF">GTS_18330</name>
</gene>
<keyword evidence="2" id="KW-1185">Reference proteome</keyword>
<dbReference type="EMBL" id="BJFL01000006">
    <property type="protein sequence ID" value="GDY30200.1"/>
    <property type="molecule type" value="Genomic_DNA"/>
</dbReference>
<dbReference type="InterPro" id="IPR029033">
    <property type="entry name" value="His_PPase_superfam"/>
</dbReference>
<accession>A0A4D4J529</accession>
<name>A0A4D4J529_9PSEU</name>
<dbReference type="InterPro" id="IPR013078">
    <property type="entry name" value="His_Pase_superF_clade-1"/>
</dbReference>
<dbReference type="PANTHER" id="PTHR47623:SF1">
    <property type="entry name" value="OS09G0287300 PROTEIN"/>
    <property type="match status" value="1"/>
</dbReference>
<dbReference type="Gene3D" id="3.40.50.1240">
    <property type="entry name" value="Phosphoglycerate mutase-like"/>
    <property type="match status" value="1"/>
</dbReference>
<dbReference type="Proteomes" id="UP000298860">
    <property type="component" value="Unassembled WGS sequence"/>
</dbReference>
<reference evidence="2" key="1">
    <citation type="submission" date="2019-04" db="EMBL/GenBank/DDBJ databases">
        <title>Draft genome sequence of Pseudonocardiaceae bacterium SL3-2-4.</title>
        <authorList>
            <person name="Ningsih F."/>
            <person name="Yokota A."/>
            <person name="Sakai Y."/>
            <person name="Nanatani K."/>
            <person name="Yabe S."/>
            <person name="Oetari A."/>
            <person name="Sjamsuridzal W."/>
        </authorList>
    </citation>
    <scope>NUCLEOTIDE SEQUENCE [LARGE SCALE GENOMIC DNA]</scope>
    <source>
        <strain evidence="2">SL3-2-4</strain>
    </source>
</reference>